<protein>
    <submittedName>
        <fullName evidence="1">Uncharacterized protein</fullName>
    </submittedName>
</protein>
<accession>A0A9P6AZU5</accession>
<keyword evidence="2" id="KW-1185">Reference proteome</keyword>
<dbReference type="Proteomes" id="UP000886523">
    <property type="component" value="Unassembled WGS sequence"/>
</dbReference>
<sequence length="80" mass="9114">MVRHHHPSIESEDRVFRVVPPSNSNCALTSNKTAVKGLLSGTLDNIRIRRNCSAFSMVRNWSASRDLTQSMIIHRLDPRE</sequence>
<reference evidence="1" key="1">
    <citation type="journal article" date="2020" name="Nat. Commun.">
        <title>Large-scale genome sequencing of mycorrhizal fungi provides insights into the early evolution of symbiotic traits.</title>
        <authorList>
            <person name="Miyauchi S."/>
            <person name="Kiss E."/>
            <person name="Kuo A."/>
            <person name="Drula E."/>
            <person name="Kohler A."/>
            <person name="Sanchez-Garcia M."/>
            <person name="Morin E."/>
            <person name="Andreopoulos B."/>
            <person name="Barry K.W."/>
            <person name="Bonito G."/>
            <person name="Buee M."/>
            <person name="Carver A."/>
            <person name="Chen C."/>
            <person name="Cichocki N."/>
            <person name="Clum A."/>
            <person name="Culley D."/>
            <person name="Crous P.W."/>
            <person name="Fauchery L."/>
            <person name="Girlanda M."/>
            <person name="Hayes R.D."/>
            <person name="Keri Z."/>
            <person name="LaButti K."/>
            <person name="Lipzen A."/>
            <person name="Lombard V."/>
            <person name="Magnuson J."/>
            <person name="Maillard F."/>
            <person name="Murat C."/>
            <person name="Nolan M."/>
            <person name="Ohm R.A."/>
            <person name="Pangilinan J."/>
            <person name="Pereira M.F."/>
            <person name="Perotto S."/>
            <person name="Peter M."/>
            <person name="Pfister S."/>
            <person name="Riley R."/>
            <person name="Sitrit Y."/>
            <person name="Stielow J.B."/>
            <person name="Szollosi G."/>
            <person name="Zifcakova L."/>
            <person name="Stursova M."/>
            <person name="Spatafora J.W."/>
            <person name="Tedersoo L."/>
            <person name="Vaario L.M."/>
            <person name="Yamada A."/>
            <person name="Yan M."/>
            <person name="Wang P."/>
            <person name="Xu J."/>
            <person name="Bruns T."/>
            <person name="Baldrian P."/>
            <person name="Vilgalys R."/>
            <person name="Dunand C."/>
            <person name="Henrissat B."/>
            <person name="Grigoriev I.V."/>
            <person name="Hibbett D."/>
            <person name="Nagy L.G."/>
            <person name="Martin F.M."/>
        </authorList>
    </citation>
    <scope>NUCLEOTIDE SEQUENCE</scope>
    <source>
        <strain evidence="1">UP504</strain>
    </source>
</reference>
<gene>
    <name evidence="1" type="ORF">BS47DRAFT_1342217</name>
</gene>
<proteinExistence type="predicted"/>
<organism evidence="1 2">
    <name type="scientific">Hydnum rufescens UP504</name>
    <dbReference type="NCBI Taxonomy" id="1448309"/>
    <lineage>
        <taxon>Eukaryota</taxon>
        <taxon>Fungi</taxon>
        <taxon>Dikarya</taxon>
        <taxon>Basidiomycota</taxon>
        <taxon>Agaricomycotina</taxon>
        <taxon>Agaricomycetes</taxon>
        <taxon>Cantharellales</taxon>
        <taxon>Hydnaceae</taxon>
        <taxon>Hydnum</taxon>
    </lineage>
</organism>
<dbReference type="AlphaFoldDB" id="A0A9P6AZU5"/>
<comment type="caution">
    <text evidence="1">The sequence shown here is derived from an EMBL/GenBank/DDBJ whole genome shotgun (WGS) entry which is preliminary data.</text>
</comment>
<evidence type="ECO:0000313" key="2">
    <source>
        <dbReference type="Proteomes" id="UP000886523"/>
    </source>
</evidence>
<dbReference type="EMBL" id="MU128953">
    <property type="protein sequence ID" value="KAF9515073.1"/>
    <property type="molecule type" value="Genomic_DNA"/>
</dbReference>
<name>A0A9P6AZU5_9AGAM</name>
<evidence type="ECO:0000313" key="1">
    <source>
        <dbReference type="EMBL" id="KAF9515073.1"/>
    </source>
</evidence>